<evidence type="ECO:0008006" key="4">
    <source>
        <dbReference type="Google" id="ProtNLM"/>
    </source>
</evidence>
<evidence type="ECO:0000256" key="1">
    <source>
        <dbReference type="SAM" id="Phobius"/>
    </source>
</evidence>
<keyword evidence="1" id="KW-0472">Membrane</keyword>
<dbReference type="AlphaFoldDB" id="A0A401U602"/>
<dbReference type="InterPro" id="IPR024623">
    <property type="entry name" value="YtxH"/>
</dbReference>
<protein>
    <recommendedName>
        <fullName evidence="4">YtxH domain-containing protein</fullName>
    </recommendedName>
</protein>
<proteinExistence type="predicted"/>
<comment type="caution">
    <text evidence="2">The sequence shown here is derived from an EMBL/GenBank/DDBJ whole genome shotgun (WGS) entry which is preliminary data.</text>
</comment>
<keyword evidence="1" id="KW-0812">Transmembrane</keyword>
<reference evidence="2 3" key="1">
    <citation type="submission" date="2018-11" db="EMBL/GenBank/DDBJ databases">
        <title>Chryseotalea sanarue gen. nov., sp., nov., a member of the family Cytophagaceae, isolated from a brackish lake in Hamamatsu Japan.</title>
        <authorList>
            <person name="Maejima Y."/>
            <person name="Iino T."/>
            <person name="Muraguchi Y."/>
            <person name="Fukuda K."/>
            <person name="Ohkuma M."/>
            <person name="Moriuchi R."/>
            <person name="Dohra H."/>
            <person name="Kimbara K."/>
            <person name="Shintani M."/>
        </authorList>
    </citation>
    <scope>NUCLEOTIDE SEQUENCE [LARGE SCALE GENOMIC DNA]</scope>
    <source>
        <strain evidence="2 3">Ys</strain>
    </source>
</reference>
<dbReference type="Pfam" id="PF12732">
    <property type="entry name" value="YtxH"/>
    <property type="match status" value="1"/>
</dbReference>
<evidence type="ECO:0000313" key="2">
    <source>
        <dbReference type="EMBL" id="GCC50358.1"/>
    </source>
</evidence>
<organism evidence="2 3">
    <name type="scientific">Chryseotalea sanaruensis</name>
    <dbReference type="NCBI Taxonomy" id="2482724"/>
    <lineage>
        <taxon>Bacteria</taxon>
        <taxon>Pseudomonadati</taxon>
        <taxon>Bacteroidota</taxon>
        <taxon>Cytophagia</taxon>
        <taxon>Cytophagales</taxon>
        <taxon>Chryseotaleaceae</taxon>
        <taxon>Chryseotalea</taxon>
    </lineage>
</organism>
<keyword evidence="1" id="KW-1133">Transmembrane helix</keyword>
<name>A0A401U602_9BACT</name>
<dbReference type="RefSeq" id="WP_127120999.1">
    <property type="nucleotide sequence ID" value="NZ_BHXQ01000001.1"/>
</dbReference>
<dbReference type="EMBL" id="BHXQ01000001">
    <property type="protein sequence ID" value="GCC50358.1"/>
    <property type="molecule type" value="Genomic_DNA"/>
</dbReference>
<feature type="transmembrane region" description="Helical" evidence="1">
    <location>
        <begin position="6"/>
        <end position="25"/>
    </location>
</feature>
<keyword evidence="3" id="KW-1185">Reference proteome</keyword>
<dbReference type="Proteomes" id="UP000288227">
    <property type="component" value="Unassembled WGS sequence"/>
</dbReference>
<accession>A0A401U602</accession>
<dbReference type="OrthoDB" id="676025at2"/>
<evidence type="ECO:0000313" key="3">
    <source>
        <dbReference type="Proteomes" id="UP000288227"/>
    </source>
</evidence>
<gene>
    <name evidence="2" type="ORF">SanaruYs_05730</name>
</gene>
<sequence>MNNGKAILAVLAGVTAGAVFGMLFAPGKGRSTREKIAKKGEDLADALNDKIDRKFEELLTSFTSNLKEPVKNSSQTEKNESV</sequence>